<evidence type="ECO:0000313" key="2">
    <source>
        <dbReference type="EMBL" id="MBF4102487.1"/>
    </source>
</evidence>
<protein>
    <submittedName>
        <fullName evidence="2">DUF1887 family protein</fullName>
    </submittedName>
</protein>
<dbReference type="InterPro" id="IPR011856">
    <property type="entry name" value="tRNA_endonuc-like_dom_sf"/>
</dbReference>
<evidence type="ECO:0000259" key="1">
    <source>
        <dbReference type="Pfam" id="PF09002"/>
    </source>
</evidence>
<dbReference type="InterPro" id="IPR015093">
    <property type="entry name" value="Card1_endonucl_dom"/>
</dbReference>
<reference evidence="2" key="1">
    <citation type="submission" date="2020-11" db="EMBL/GenBank/DDBJ databases">
        <title>Gallibacterium anatis 1637, full genome, WGS.</title>
        <authorList>
            <person name="Laishevtcev A.I."/>
            <person name="Yakimova E.A."/>
            <person name="Petkovich D."/>
            <person name="Stepanova T.V."/>
            <person name="Kalendr R.S."/>
            <person name="Rubalsky E.O."/>
            <person name="Zulkarneev E.R."/>
            <person name="Aleshkin A.V."/>
        </authorList>
    </citation>
    <scope>NUCLEOTIDE SEQUENCE</scope>
    <source>
        <strain evidence="2">1637</strain>
    </source>
</reference>
<name>A0A930Y8J1_9PAST</name>
<dbReference type="GO" id="GO:0003676">
    <property type="term" value="F:nucleic acid binding"/>
    <property type="evidence" value="ECO:0007669"/>
    <property type="project" value="InterPro"/>
</dbReference>
<organism evidence="2">
    <name type="scientific">Gallibacterium anatis</name>
    <dbReference type="NCBI Taxonomy" id="750"/>
    <lineage>
        <taxon>Bacteria</taxon>
        <taxon>Pseudomonadati</taxon>
        <taxon>Pseudomonadota</taxon>
        <taxon>Gammaproteobacteria</taxon>
        <taxon>Pasteurellales</taxon>
        <taxon>Pasteurellaceae</taxon>
        <taxon>Gallibacterium</taxon>
    </lineage>
</organism>
<proteinExistence type="predicted"/>
<gene>
    <name evidence="2" type="ORF">INT80_05390</name>
</gene>
<dbReference type="EMBL" id="JADION010000012">
    <property type="protein sequence ID" value="MBF4102487.1"/>
    <property type="molecule type" value="Genomic_DNA"/>
</dbReference>
<dbReference type="AlphaFoldDB" id="A0A930Y8J1"/>
<sequence>MNLMFYSLSKNILHLIECKTQTFRSEEKNQKKAEDILYKLETLKDYGGLMTKNALSLF</sequence>
<accession>A0A930Y8J1</accession>
<dbReference type="Pfam" id="PF09002">
    <property type="entry name" value="Card1_endonuc"/>
    <property type="match status" value="1"/>
</dbReference>
<feature type="domain" description="Card1 endonuclease" evidence="1">
    <location>
        <begin position="7"/>
        <end position="52"/>
    </location>
</feature>
<comment type="caution">
    <text evidence="2">The sequence shown here is derived from an EMBL/GenBank/DDBJ whole genome shotgun (WGS) entry which is preliminary data.</text>
</comment>
<dbReference type="Gene3D" id="3.40.1350.10">
    <property type="match status" value="1"/>
</dbReference>